<feature type="transmembrane region" description="Helical" evidence="5">
    <location>
        <begin position="114"/>
        <end position="135"/>
    </location>
</feature>
<feature type="transmembrane region" description="Helical" evidence="5">
    <location>
        <begin position="166"/>
        <end position="186"/>
    </location>
</feature>
<feature type="transmembrane region" description="Helical" evidence="5">
    <location>
        <begin position="242"/>
        <end position="260"/>
    </location>
</feature>
<evidence type="ECO:0000313" key="8">
    <source>
        <dbReference type="Proteomes" id="UP000243588"/>
    </source>
</evidence>
<sequence length="425" mass="50008">MIEKKIVLIATAFFCFLMPISTKLANIGIILFIISMVWYIIKLKLYKEVSVHKIRSLFLNTTAVIVLLLAIGLFYTIDFSRGIKYFENYSSYLILPLLLSFVNIDLLTKIKKVAFRFFVFGSVVSSLILLGNNFIKYYLYKGRFVIETDLLGYFFTYHEFAHLLKFHPTLLGLYLVFSIIIINEFLDFILHKFKYIFFLIFFLCLVFLNSRTPFLVFALYLLFCFCRLIKNNLNNRKGRLRILFAIVGLMILSVGLFFTIRKTYIYERFSSHLVWELTENKGTSYDGIYSNDSRFSRWKALFNKGLERPILGFGSGSEDTIVLQAYAENDLVYAFKSKYGSHNQYLVFFLEYGIFGLLLFLHFIFVQFKYSFRAKNTISFLLNGIVLIACIFDSILYLNTYIIFVALFLNLFYFENKLKIKEYKV</sequence>
<comment type="subcellular location">
    <subcellularLocation>
        <location evidence="1">Membrane</location>
        <topology evidence="1">Multi-pass membrane protein</topology>
    </subcellularLocation>
</comment>
<evidence type="ECO:0000256" key="3">
    <source>
        <dbReference type="ARBA" id="ARBA00022989"/>
    </source>
</evidence>
<evidence type="ECO:0000256" key="5">
    <source>
        <dbReference type="SAM" id="Phobius"/>
    </source>
</evidence>
<reference evidence="8" key="1">
    <citation type="submission" date="2016-10" db="EMBL/GenBank/DDBJ databases">
        <authorList>
            <person name="Varghese N."/>
            <person name="Submissions S."/>
        </authorList>
    </citation>
    <scope>NUCLEOTIDE SEQUENCE [LARGE SCALE GENOMIC DNA]</scope>
    <source>
        <strain evidence="8">DSM 23313</strain>
    </source>
</reference>
<dbReference type="EMBL" id="FNDQ01000001">
    <property type="protein sequence ID" value="SDH28247.1"/>
    <property type="molecule type" value="Genomic_DNA"/>
</dbReference>
<protein>
    <submittedName>
        <fullName evidence="7">O-Antigen ligase</fullName>
    </submittedName>
</protein>
<gene>
    <name evidence="7" type="ORF">SAMN05421818_101153</name>
</gene>
<feature type="transmembrane region" description="Helical" evidence="5">
    <location>
        <begin position="5"/>
        <end position="21"/>
    </location>
</feature>
<feature type="transmembrane region" description="Helical" evidence="5">
    <location>
        <begin position="380"/>
        <end position="413"/>
    </location>
</feature>
<evidence type="ECO:0000259" key="6">
    <source>
        <dbReference type="Pfam" id="PF04932"/>
    </source>
</evidence>
<accession>A0A1G8B4X8</accession>
<dbReference type="PANTHER" id="PTHR37422:SF13">
    <property type="entry name" value="LIPOPOLYSACCHARIDE BIOSYNTHESIS PROTEIN PA4999-RELATED"/>
    <property type="match status" value="1"/>
</dbReference>
<proteinExistence type="predicted"/>
<evidence type="ECO:0000256" key="4">
    <source>
        <dbReference type="ARBA" id="ARBA00023136"/>
    </source>
</evidence>
<keyword evidence="8" id="KW-1185">Reference proteome</keyword>
<dbReference type="GO" id="GO:0016874">
    <property type="term" value="F:ligase activity"/>
    <property type="evidence" value="ECO:0007669"/>
    <property type="project" value="UniProtKB-KW"/>
</dbReference>
<evidence type="ECO:0000313" key="7">
    <source>
        <dbReference type="EMBL" id="SDH28247.1"/>
    </source>
</evidence>
<feature type="transmembrane region" description="Helical" evidence="5">
    <location>
        <begin position="345"/>
        <end position="368"/>
    </location>
</feature>
<organism evidence="7 8">
    <name type="scientific">Myroides phaeus</name>
    <dbReference type="NCBI Taxonomy" id="702745"/>
    <lineage>
        <taxon>Bacteria</taxon>
        <taxon>Pseudomonadati</taxon>
        <taxon>Bacteroidota</taxon>
        <taxon>Flavobacteriia</taxon>
        <taxon>Flavobacteriales</taxon>
        <taxon>Flavobacteriaceae</taxon>
        <taxon>Myroides</taxon>
    </lineage>
</organism>
<dbReference type="PANTHER" id="PTHR37422">
    <property type="entry name" value="TEICHURONIC ACID BIOSYNTHESIS PROTEIN TUAE"/>
    <property type="match status" value="1"/>
</dbReference>
<dbReference type="RefSeq" id="WP_090404691.1">
    <property type="nucleotide sequence ID" value="NZ_FNDQ01000001.1"/>
</dbReference>
<name>A0A1G8B4X8_9FLAO</name>
<keyword evidence="4 5" id="KW-0472">Membrane</keyword>
<feature type="transmembrane region" description="Helical" evidence="5">
    <location>
        <begin position="89"/>
        <end position="107"/>
    </location>
</feature>
<keyword evidence="3 5" id="KW-1133">Transmembrane helix</keyword>
<dbReference type="InterPro" id="IPR051533">
    <property type="entry name" value="WaaL-like"/>
</dbReference>
<dbReference type="InterPro" id="IPR007016">
    <property type="entry name" value="O-antigen_ligase-rel_domated"/>
</dbReference>
<dbReference type="Proteomes" id="UP000243588">
    <property type="component" value="Unassembled WGS sequence"/>
</dbReference>
<feature type="transmembrane region" description="Helical" evidence="5">
    <location>
        <begin position="193"/>
        <end position="208"/>
    </location>
</feature>
<dbReference type="Pfam" id="PF04932">
    <property type="entry name" value="Wzy_C"/>
    <property type="match status" value="1"/>
</dbReference>
<evidence type="ECO:0000256" key="2">
    <source>
        <dbReference type="ARBA" id="ARBA00022692"/>
    </source>
</evidence>
<dbReference type="GO" id="GO:0016020">
    <property type="term" value="C:membrane"/>
    <property type="evidence" value="ECO:0007669"/>
    <property type="project" value="UniProtKB-SubCell"/>
</dbReference>
<dbReference type="STRING" id="702745.SAMN05421818_101153"/>
<keyword evidence="2 5" id="KW-0812">Transmembrane</keyword>
<dbReference type="AlphaFoldDB" id="A0A1G8B4X8"/>
<feature type="domain" description="O-antigen ligase-related" evidence="6">
    <location>
        <begin position="197"/>
        <end position="361"/>
    </location>
</feature>
<keyword evidence="7" id="KW-0436">Ligase</keyword>
<feature type="transmembrane region" description="Helical" evidence="5">
    <location>
        <begin position="57"/>
        <end position="77"/>
    </location>
</feature>
<evidence type="ECO:0000256" key="1">
    <source>
        <dbReference type="ARBA" id="ARBA00004141"/>
    </source>
</evidence>